<organism evidence="2 3">
    <name type="scientific">Xylocopa violacea</name>
    <name type="common">Violet carpenter bee</name>
    <name type="synonym">Apis violacea</name>
    <dbReference type="NCBI Taxonomy" id="135666"/>
    <lineage>
        <taxon>Eukaryota</taxon>
        <taxon>Metazoa</taxon>
        <taxon>Ecdysozoa</taxon>
        <taxon>Arthropoda</taxon>
        <taxon>Hexapoda</taxon>
        <taxon>Insecta</taxon>
        <taxon>Pterygota</taxon>
        <taxon>Neoptera</taxon>
        <taxon>Endopterygota</taxon>
        <taxon>Hymenoptera</taxon>
        <taxon>Apocrita</taxon>
        <taxon>Aculeata</taxon>
        <taxon>Apoidea</taxon>
        <taxon>Anthophila</taxon>
        <taxon>Apidae</taxon>
        <taxon>Xylocopa</taxon>
        <taxon>Xylocopa</taxon>
    </lineage>
</organism>
<reference evidence="2 3" key="1">
    <citation type="submission" date="2024-08" db="EMBL/GenBank/DDBJ databases">
        <authorList>
            <person name="Will J Nash"/>
            <person name="Angela Man"/>
            <person name="Seanna McTaggart"/>
            <person name="Kendall Baker"/>
            <person name="Tom Barker"/>
            <person name="Leah Catchpole"/>
            <person name="Alex Durrant"/>
            <person name="Karim Gharbi"/>
            <person name="Naomi Irish"/>
            <person name="Gemy Kaithakottil"/>
            <person name="Debby Ku"/>
            <person name="Aaliyah Providence"/>
            <person name="Felix Shaw"/>
            <person name="David Swarbreck"/>
            <person name="Chris Watkins"/>
            <person name="Ann M. McCartney"/>
            <person name="Giulio Formenti"/>
            <person name="Alice Mouton"/>
            <person name="Noel Vella"/>
            <person name="Bjorn M von Reumont"/>
            <person name="Adriana Vella"/>
            <person name="Wilfried Haerty"/>
        </authorList>
    </citation>
    <scope>NUCLEOTIDE SEQUENCE [LARGE SCALE GENOMIC DNA]</scope>
</reference>
<protein>
    <submittedName>
        <fullName evidence="2">Uncharacterized protein</fullName>
    </submittedName>
</protein>
<evidence type="ECO:0000313" key="3">
    <source>
        <dbReference type="Proteomes" id="UP001642520"/>
    </source>
</evidence>
<evidence type="ECO:0000313" key="2">
    <source>
        <dbReference type="EMBL" id="CAL7947073.1"/>
    </source>
</evidence>
<dbReference type="InterPro" id="IPR028265">
    <property type="entry name" value="TTDN1/SICKLE"/>
</dbReference>
<evidence type="ECO:0000256" key="1">
    <source>
        <dbReference type="SAM" id="MobiDB-lite"/>
    </source>
</evidence>
<accession>A0ABP1P5L5</accession>
<sequence>MRPSVNSKFKMRKSPLSTPSGSKGRQNYNWKSHDHKNRTGYSYVKSDGYQCTSPNGGQTQSGNDFIPLNISTPLPEHKRHSGNWHGSGGSHRNSGSGGFNHYRNNYHATPKSNYNNSYSPYKLSGKQFYGQKKGYQRDARKQVDISNYVDVKSFLEDPWAELVEKLNKSKEMNGDEPSKIEPSQLIYIDSKSNSDSKTIVNVNNSYFSSESRNDSSVDVTLGLDDTDISDMSRTESSIDLKLDNVRFSQVSKNDSFCSNNDSISEDINDEHNIHNICSSKKNMIQNLV</sequence>
<feature type="compositionally biased region" description="Polar residues" evidence="1">
    <location>
        <begin position="15"/>
        <end position="30"/>
    </location>
</feature>
<feature type="region of interest" description="Disordered" evidence="1">
    <location>
        <begin position="1"/>
        <end position="107"/>
    </location>
</feature>
<feature type="compositionally biased region" description="Polar residues" evidence="1">
    <location>
        <begin position="49"/>
        <end position="63"/>
    </location>
</feature>
<dbReference type="Pfam" id="PF15502">
    <property type="entry name" value="MPLKIP"/>
    <property type="match status" value="1"/>
</dbReference>
<comment type="caution">
    <text evidence="2">The sequence shown here is derived from an EMBL/GenBank/DDBJ whole genome shotgun (WGS) entry which is preliminary data.</text>
</comment>
<keyword evidence="3" id="KW-1185">Reference proteome</keyword>
<name>A0ABP1P5L5_XYLVO</name>
<dbReference type="Proteomes" id="UP001642520">
    <property type="component" value="Unassembled WGS sequence"/>
</dbReference>
<proteinExistence type="predicted"/>
<gene>
    <name evidence="2" type="ORF">XYLVIOL_LOCUS8151</name>
</gene>
<dbReference type="EMBL" id="CAXAJV020001296">
    <property type="protein sequence ID" value="CAL7947073.1"/>
    <property type="molecule type" value="Genomic_DNA"/>
</dbReference>